<name>A0A2V3ISI8_9FLOR</name>
<keyword evidence="2" id="KW-1185">Reference proteome</keyword>
<reference evidence="1 2" key="1">
    <citation type="journal article" date="2018" name="Mol. Biol. Evol.">
        <title>Analysis of the draft genome of the red seaweed Gracilariopsis chorda provides insights into genome size evolution in Rhodophyta.</title>
        <authorList>
            <person name="Lee J."/>
            <person name="Yang E.C."/>
            <person name="Graf L."/>
            <person name="Yang J.H."/>
            <person name="Qiu H."/>
            <person name="Zel Zion U."/>
            <person name="Chan C.X."/>
            <person name="Stephens T.G."/>
            <person name="Weber A.P.M."/>
            <person name="Boo G.H."/>
            <person name="Boo S.M."/>
            <person name="Kim K.M."/>
            <person name="Shin Y."/>
            <person name="Jung M."/>
            <person name="Lee S.J."/>
            <person name="Yim H.S."/>
            <person name="Lee J.H."/>
            <person name="Bhattacharya D."/>
            <person name="Yoon H.S."/>
        </authorList>
    </citation>
    <scope>NUCLEOTIDE SEQUENCE [LARGE SCALE GENOMIC DNA]</scope>
    <source>
        <strain evidence="1 2">SKKU-2015</strain>
        <tissue evidence="1">Whole body</tissue>
    </source>
</reference>
<sequence length="51" mass="5407">MRAPSVTTNTPFRYGAVNGRAGDSNADENWISFGVGHSIRISGIKLDTATP</sequence>
<dbReference type="Proteomes" id="UP000247409">
    <property type="component" value="Unassembled WGS sequence"/>
</dbReference>
<evidence type="ECO:0000313" key="1">
    <source>
        <dbReference type="EMBL" id="PXF45072.1"/>
    </source>
</evidence>
<dbReference type="EMBL" id="NBIV01000071">
    <property type="protein sequence ID" value="PXF45072.1"/>
    <property type="molecule type" value="Genomic_DNA"/>
</dbReference>
<protein>
    <submittedName>
        <fullName evidence="1">Uncharacterized protein</fullName>
    </submittedName>
</protein>
<evidence type="ECO:0000313" key="2">
    <source>
        <dbReference type="Proteomes" id="UP000247409"/>
    </source>
</evidence>
<organism evidence="1 2">
    <name type="scientific">Gracilariopsis chorda</name>
    <dbReference type="NCBI Taxonomy" id="448386"/>
    <lineage>
        <taxon>Eukaryota</taxon>
        <taxon>Rhodophyta</taxon>
        <taxon>Florideophyceae</taxon>
        <taxon>Rhodymeniophycidae</taxon>
        <taxon>Gracilariales</taxon>
        <taxon>Gracilariaceae</taxon>
        <taxon>Gracilariopsis</taxon>
    </lineage>
</organism>
<accession>A0A2V3ISI8</accession>
<comment type="caution">
    <text evidence="1">The sequence shown here is derived from an EMBL/GenBank/DDBJ whole genome shotgun (WGS) entry which is preliminary data.</text>
</comment>
<proteinExistence type="predicted"/>
<dbReference type="AlphaFoldDB" id="A0A2V3ISI8"/>
<gene>
    <name evidence="1" type="ORF">BWQ96_05174</name>
</gene>